<feature type="coiled-coil region" evidence="9">
    <location>
        <begin position="117"/>
        <end position="203"/>
    </location>
</feature>
<feature type="domain" description="Mnd1 HTH" evidence="10">
    <location>
        <begin position="47"/>
        <end position="106"/>
    </location>
</feature>
<comment type="function">
    <text evidence="8">Required for proper homologous chromosome pairing and efficient cross-over and intragenic recombination during meiosis.</text>
</comment>
<evidence type="ECO:0000256" key="9">
    <source>
        <dbReference type="SAM" id="Coils"/>
    </source>
</evidence>
<evidence type="ECO:0000256" key="5">
    <source>
        <dbReference type="ARBA" id="ARBA00023172"/>
    </source>
</evidence>
<evidence type="ECO:0000313" key="12">
    <source>
        <dbReference type="EMBL" id="KAF6213139.1"/>
    </source>
</evidence>
<comment type="similarity">
    <text evidence="2 8">Belongs to the MND1 family.</text>
</comment>
<keyword evidence="13" id="KW-1185">Reference proteome</keyword>
<dbReference type="PIRSF" id="PIRSF026991">
    <property type="entry name" value="Mnd1"/>
    <property type="match status" value="1"/>
</dbReference>
<evidence type="ECO:0000256" key="8">
    <source>
        <dbReference type="PIRNR" id="PIRNR026991"/>
    </source>
</evidence>
<evidence type="ECO:0000256" key="6">
    <source>
        <dbReference type="ARBA" id="ARBA00023242"/>
    </source>
</evidence>
<name>A0A8S9XX87_APOLU</name>
<dbReference type="PANTHER" id="PTHR31398:SF0">
    <property type="entry name" value="MEIOTIC NUCLEAR DIVISION PROTEIN 1 HOMOLOG"/>
    <property type="match status" value="1"/>
</dbReference>
<reference evidence="12" key="1">
    <citation type="journal article" date="2021" name="Mol. Ecol. Resour.">
        <title>Apolygus lucorum genome provides insights into omnivorousness and mesophyll feeding.</title>
        <authorList>
            <person name="Liu Y."/>
            <person name="Liu H."/>
            <person name="Wang H."/>
            <person name="Huang T."/>
            <person name="Liu B."/>
            <person name="Yang B."/>
            <person name="Yin L."/>
            <person name="Li B."/>
            <person name="Zhang Y."/>
            <person name="Zhang S."/>
            <person name="Jiang F."/>
            <person name="Zhang X."/>
            <person name="Ren Y."/>
            <person name="Wang B."/>
            <person name="Wang S."/>
            <person name="Lu Y."/>
            <person name="Wu K."/>
            <person name="Fan W."/>
            <person name="Wang G."/>
        </authorList>
    </citation>
    <scope>NUCLEOTIDE SEQUENCE</scope>
    <source>
        <strain evidence="12">12Hb</strain>
    </source>
</reference>
<accession>A0A8S9XX87</accession>
<keyword evidence="4 9" id="KW-0175">Coiled coil</keyword>
<keyword evidence="5" id="KW-0233">DNA recombination</keyword>
<dbReference type="GO" id="GO:0007131">
    <property type="term" value="P:reciprocal meiotic recombination"/>
    <property type="evidence" value="ECO:0007669"/>
    <property type="project" value="InterPro"/>
</dbReference>
<evidence type="ECO:0000256" key="2">
    <source>
        <dbReference type="ARBA" id="ARBA00005981"/>
    </source>
</evidence>
<dbReference type="AlphaFoldDB" id="A0A8S9XX87"/>
<protein>
    <recommendedName>
        <fullName evidence="3 8">Meiotic nuclear division protein 1 homolog</fullName>
    </recommendedName>
</protein>
<evidence type="ECO:0000313" key="13">
    <source>
        <dbReference type="Proteomes" id="UP000466442"/>
    </source>
</evidence>
<feature type="domain" description="Leucine zipper with capping helix" evidence="11">
    <location>
        <begin position="183"/>
        <end position="235"/>
    </location>
</feature>
<dbReference type="InterPro" id="IPR040661">
    <property type="entry name" value="LZ3wCH"/>
</dbReference>
<evidence type="ECO:0000256" key="1">
    <source>
        <dbReference type="ARBA" id="ARBA00004123"/>
    </source>
</evidence>
<dbReference type="Pfam" id="PF18517">
    <property type="entry name" value="LZ3wCH"/>
    <property type="match status" value="1"/>
</dbReference>
<dbReference type="PANTHER" id="PTHR31398">
    <property type="entry name" value="MEIOTIC NUCLEAR DIVISION PROTEIN 1 HOMOLOG"/>
    <property type="match status" value="1"/>
</dbReference>
<keyword evidence="6 8" id="KW-0539">Nucleus</keyword>
<dbReference type="Pfam" id="PF03962">
    <property type="entry name" value="Mnd1"/>
    <property type="match status" value="1"/>
</dbReference>
<dbReference type="GO" id="GO:0003690">
    <property type="term" value="F:double-stranded DNA binding"/>
    <property type="evidence" value="ECO:0007669"/>
    <property type="project" value="InterPro"/>
</dbReference>
<organism evidence="12 13">
    <name type="scientific">Apolygus lucorum</name>
    <name type="common">Small green plant bug</name>
    <name type="synonym">Lygocoris lucorum</name>
    <dbReference type="NCBI Taxonomy" id="248454"/>
    <lineage>
        <taxon>Eukaryota</taxon>
        <taxon>Metazoa</taxon>
        <taxon>Ecdysozoa</taxon>
        <taxon>Arthropoda</taxon>
        <taxon>Hexapoda</taxon>
        <taxon>Insecta</taxon>
        <taxon>Pterygota</taxon>
        <taxon>Neoptera</taxon>
        <taxon>Paraneoptera</taxon>
        <taxon>Hemiptera</taxon>
        <taxon>Heteroptera</taxon>
        <taxon>Panheteroptera</taxon>
        <taxon>Cimicomorpha</taxon>
        <taxon>Miridae</taxon>
        <taxon>Mirini</taxon>
        <taxon>Apolygus</taxon>
    </lineage>
</organism>
<evidence type="ECO:0000256" key="4">
    <source>
        <dbReference type="ARBA" id="ARBA00023054"/>
    </source>
</evidence>
<comment type="caution">
    <text evidence="12">The sequence shown here is derived from an EMBL/GenBank/DDBJ whole genome shotgun (WGS) entry which is preliminary data.</text>
</comment>
<dbReference type="InterPro" id="IPR040453">
    <property type="entry name" value="Mnd1_HTH"/>
</dbReference>
<evidence type="ECO:0000256" key="3">
    <source>
        <dbReference type="ARBA" id="ARBA00013726"/>
    </source>
</evidence>
<evidence type="ECO:0000259" key="10">
    <source>
        <dbReference type="Pfam" id="PF03962"/>
    </source>
</evidence>
<dbReference type="GO" id="GO:0005634">
    <property type="term" value="C:nucleus"/>
    <property type="evidence" value="ECO:0007669"/>
    <property type="project" value="UniProtKB-SubCell"/>
</dbReference>
<evidence type="ECO:0000256" key="7">
    <source>
        <dbReference type="ARBA" id="ARBA00023254"/>
    </source>
</evidence>
<dbReference type="Proteomes" id="UP000466442">
    <property type="component" value="Unassembled WGS sequence"/>
</dbReference>
<gene>
    <name evidence="12" type="ORF">GE061_010854</name>
</gene>
<proteinExistence type="inferred from homology"/>
<keyword evidence="7" id="KW-0469">Meiosis</keyword>
<evidence type="ECO:0000259" key="11">
    <source>
        <dbReference type="Pfam" id="PF18517"/>
    </source>
</evidence>
<sequence length="236" mass="27535">MKVGVSVIGFLSTNYDRIARNYRKGKSASRIMSKRKGVSAEEKRIRMLQIFHEKKDFFQLKELEKIAPKEKGIVVQSVKEIVQNLVDDNLVRSEKIGTSVYFWSFPSEAKHAKKLKMAELQKNIDATTSKLEKSLKSISEQEAGREDNKEREKLLELNEKLTKERDQLRSEIKKYCGHDPEIFRKKENEIEIAKEAANRWTDNIFSVKSWCKNKFNVEDNVLDKQFGIPSELDYID</sequence>
<dbReference type="OrthoDB" id="273345at2759"/>
<dbReference type="InterPro" id="IPR005647">
    <property type="entry name" value="Mnd1"/>
</dbReference>
<dbReference type="EMBL" id="WIXP02000003">
    <property type="protein sequence ID" value="KAF6213139.1"/>
    <property type="molecule type" value="Genomic_DNA"/>
</dbReference>
<comment type="subcellular location">
    <subcellularLocation>
        <location evidence="1 8">Nucleus</location>
    </subcellularLocation>
</comment>